<keyword evidence="5" id="KW-1185">Reference proteome</keyword>
<dbReference type="Proteomes" id="UP000023795">
    <property type="component" value="Unassembled WGS sequence"/>
</dbReference>
<dbReference type="STRING" id="1230338.MOMA_00470"/>
<dbReference type="PANTHER" id="PTHR13799">
    <property type="entry name" value="NGG1 INTERACTING FACTOR 3"/>
    <property type="match status" value="1"/>
</dbReference>
<feature type="binding site" evidence="3">
    <location>
        <position position="237"/>
    </location>
    <ligand>
        <name>a divalent metal cation</name>
        <dbReference type="ChEBI" id="CHEBI:60240"/>
        <label>1</label>
    </ligand>
</feature>
<gene>
    <name evidence="4" type="ORF">MOMA_00470</name>
</gene>
<sequence>MSNNFQSLKTPLATTPNTIQPTKLASYLDELLSVNEFQDYCPNGLQVDANTPISHIVTGVSASLALIEQAIEKHAEAILVHHGYFWKGEAAVLTGMKGKRIRGLLQHNISLLAYHLPLDAHPIFGNNAQLAHALDLTLDEALYPDEKHPIGNICNLKTPIKTTDFCQKIQQVLGKKPLHLVGGNSTLSRIGICTGAAQDMLEQAAKQGCDAYLSGEVSERTTHIARELGIDYFACGHHATERGGVQALGNYIQQNFGIKVSFVDIDNPV</sequence>
<evidence type="ECO:0000313" key="4">
    <source>
        <dbReference type="EMBL" id="ELA08840.1"/>
    </source>
</evidence>
<dbReference type="Gene3D" id="3.40.1390.30">
    <property type="entry name" value="NIF3 (NGG1p interacting factor 3)-like"/>
    <property type="match status" value="2"/>
</dbReference>
<evidence type="ECO:0000313" key="5">
    <source>
        <dbReference type="Proteomes" id="UP000023795"/>
    </source>
</evidence>
<dbReference type="SUPFAM" id="SSF102705">
    <property type="entry name" value="NIF3 (NGG1p interacting factor 3)-like"/>
    <property type="match status" value="1"/>
</dbReference>
<feature type="binding site" evidence="3">
    <location>
        <position position="119"/>
    </location>
    <ligand>
        <name>a divalent metal cation</name>
        <dbReference type="ChEBI" id="CHEBI:60240"/>
        <label>1</label>
    </ligand>
</feature>
<name>L2F7G0_9GAMM</name>
<evidence type="ECO:0000256" key="1">
    <source>
        <dbReference type="ARBA" id="ARBA00006964"/>
    </source>
</evidence>
<dbReference type="PANTHER" id="PTHR13799:SF14">
    <property type="entry name" value="GTP CYCLOHYDROLASE 1 TYPE 2 HOMOLOG"/>
    <property type="match status" value="1"/>
</dbReference>
<proteinExistence type="inferred from homology"/>
<keyword evidence="2 3" id="KW-0479">Metal-binding</keyword>
<dbReference type="InterPro" id="IPR002678">
    <property type="entry name" value="DUF34/NIF3"/>
</dbReference>
<dbReference type="Pfam" id="PF01784">
    <property type="entry name" value="DUF34_NIF3"/>
    <property type="match status" value="1"/>
</dbReference>
<feature type="binding site" evidence="3">
    <location>
        <position position="81"/>
    </location>
    <ligand>
        <name>a divalent metal cation</name>
        <dbReference type="ChEBI" id="CHEBI:60240"/>
        <label>1</label>
    </ligand>
</feature>
<organism evidence="4 5">
    <name type="scientific">Moraxella macacae 0408225</name>
    <dbReference type="NCBI Taxonomy" id="1230338"/>
    <lineage>
        <taxon>Bacteria</taxon>
        <taxon>Pseudomonadati</taxon>
        <taxon>Pseudomonadota</taxon>
        <taxon>Gammaproteobacteria</taxon>
        <taxon>Moraxellales</taxon>
        <taxon>Moraxellaceae</taxon>
        <taxon>Moraxella</taxon>
    </lineage>
</organism>
<reference evidence="4 5" key="1">
    <citation type="journal article" date="2013" name="Genome Announc.">
        <title>Genome Sequence of Moraxella macacae 0408225, a Novel Bacterial Species Isolated from a Cynomolgus Macaque with Epistaxis.</title>
        <authorList>
            <person name="Ladner J.T."/>
            <person name="Whitehouse C.A."/>
            <person name="Koroleva G.I."/>
            <person name="Palacios G.F."/>
        </authorList>
    </citation>
    <scope>NUCLEOTIDE SEQUENCE [LARGE SCALE GENOMIC DNA]</scope>
    <source>
        <strain evidence="4 5">0408225</strain>
    </source>
</reference>
<dbReference type="GO" id="GO:0005737">
    <property type="term" value="C:cytoplasm"/>
    <property type="evidence" value="ECO:0007669"/>
    <property type="project" value="TreeGrafter"/>
</dbReference>
<comment type="similarity">
    <text evidence="1">Belongs to the GTP cyclohydrolase I type 2/NIF3 family.</text>
</comment>
<dbReference type="PATRIC" id="fig|1230338.3.peg.93"/>
<dbReference type="EMBL" id="ANIN01000001">
    <property type="protein sequence ID" value="ELA08840.1"/>
    <property type="molecule type" value="Genomic_DNA"/>
</dbReference>
<evidence type="ECO:0000256" key="3">
    <source>
        <dbReference type="PIRSR" id="PIRSR602678-1"/>
    </source>
</evidence>
<comment type="caution">
    <text evidence="4">The sequence shown here is derived from an EMBL/GenBank/DDBJ whole genome shotgun (WGS) entry which is preliminary data.</text>
</comment>
<dbReference type="InterPro" id="IPR036069">
    <property type="entry name" value="DUF34/NIF3_sf"/>
</dbReference>
<feature type="binding site" evidence="3">
    <location>
        <position position="241"/>
    </location>
    <ligand>
        <name>a divalent metal cation</name>
        <dbReference type="ChEBI" id="CHEBI:60240"/>
        <label>1</label>
    </ligand>
</feature>
<feature type="binding site" evidence="3">
    <location>
        <position position="82"/>
    </location>
    <ligand>
        <name>a divalent metal cation</name>
        <dbReference type="ChEBI" id="CHEBI:60240"/>
        <label>1</label>
    </ligand>
</feature>
<dbReference type="OrthoDB" id="9800881at2"/>
<protein>
    <submittedName>
        <fullName evidence="4">NIF3 family protein</fullName>
    </submittedName>
</protein>
<accession>L2F7G0</accession>
<dbReference type="NCBIfam" id="TIGR00486">
    <property type="entry name" value="YbgI_SA1388"/>
    <property type="match status" value="1"/>
</dbReference>
<dbReference type="eggNOG" id="COG0327">
    <property type="taxonomic scope" value="Bacteria"/>
</dbReference>
<dbReference type="AlphaFoldDB" id="L2F7G0"/>
<dbReference type="RefSeq" id="WP_009501216.1">
    <property type="nucleotide sequence ID" value="NZ_ANIN01000001.1"/>
</dbReference>
<dbReference type="GO" id="GO:0046872">
    <property type="term" value="F:metal ion binding"/>
    <property type="evidence" value="ECO:0007669"/>
    <property type="project" value="UniProtKB-KW"/>
</dbReference>
<evidence type="ECO:0000256" key="2">
    <source>
        <dbReference type="ARBA" id="ARBA00022723"/>
    </source>
</evidence>